<dbReference type="InterPro" id="IPR039367">
    <property type="entry name" value="Och1-like"/>
</dbReference>
<gene>
    <name evidence="2" type="ORF">F5X68DRAFT_253410</name>
</gene>
<protein>
    <submittedName>
        <fullName evidence="2">Nucleotide-diphospho-sugar transferase</fullName>
    </submittedName>
</protein>
<dbReference type="InterPro" id="IPR029044">
    <property type="entry name" value="Nucleotide-diphossugar_trans"/>
</dbReference>
<name>A0A9P8VHS7_9PEZI</name>
<organism evidence="2 3">
    <name type="scientific">Plectosphaerella plurivora</name>
    <dbReference type="NCBI Taxonomy" id="936078"/>
    <lineage>
        <taxon>Eukaryota</taxon>
        <taxon>Fungi</taxon>
        <taxon>Dikarya</taxon>
        <taxon>Ascomycota</taxon>
        <taxon>Pezizomycotina</taxon>
        <taxon>Sordariomycetes</taxon>
        <taxon>Hypocreomycetidae</taxon>
        <taxon>Glomerellales</taxon>
        <taxon>Plectosphaerellaceae</taxon>
        <taxon>Plectosphaerella</taxon>
    </lineage>
</organism>
<keyword evidence="2" id="KW-0808">Transferase</keyword>
<keyword evidence="3" id="KW-1185">Reference proteome</keyword>
<dbReference type="PANTHER" id="PTHR31834:SF8">
    <property type="entry name" value="TRANSFERASE, PUTATIVE (AFU_ORTHOLOGUE AFUA_6G14040)-RELATED"/>
    <property type="match status" value="1"/>
</dbReference>
<sequence>MLSRFLYHRLRVVAFITLVATCLLLTASFGFHQPMTAAPWYPSMNRKHPKAKTAPTVEQAITIPKKMWYKLGPKGLSELTRGWTDRCIDMNPGYEVVFMTDSSAARWVENTYGKSHPELVKMFHGLKVPIFKADILRYLLLYTHGGVYNDLDVECKVPVDEWIPAEFQNKTSLVVGWEFDYGWGDNILREFETWTIAAAPQSPHMWRVVEDTMAGFRKIMEENKVSVENVTLKMSGDVVDATGPRRFTRGVFSSLGEKFNSTETEVQNLMEPKLLGDVLVLPGYSFAATSNRYGDRELPPPLVVHQYAGSWKNANGGESLWRRNRMPSGQSD</sequence>
<comment type="similarity">
    <text evidence="1">Belongs to the glycosyltransferase 32 family.</text>
</comment>
<dbReference type="AlphaFoldDB" id="A0A9P8VHS7"/>
<dbReference type="Proteomes" id="UP000770015">
    <property type="component" value="Unassembled WGS sequence"/>
</dbReference>
<dbReference type="EMBL" id="JAGSXJ010000006">
    <property type="protein sequence ID" value="KAH6690517.1"/>
    <property type="molecule type" value="Genomic_DNA"/>
</dbReference>
<dbReference type="Pfam" id="PF04488">
    <property type="entry name" value="Gly_transf_sug"/>
    <property type="match status" value="1"/>
</dbReference>
<dbReference type="GO" id="GO:0000136">
    <property type="term" value="C:mannan polymerase complex"/>
    <property type="evidence" value="ECO:0007669"/>
    <property type="project" value="TreeGrafter"/>
</dbReference>
<accession>A0A9P8VHS7</accession>
<reference evidence="2" key="1">
    <citation type="journal article" date="2021" name="Nat. Commun.">
        <title>Genetic determinants of endophytism in the Arabidopsis root mycobiome.</title>
        <authorList>
            <person name="Mesny F."/>
            <person name="Miyauchi S."/>
            <person name="Thiergart T."/>
            <person name="Pickel B."/>
            <person name="Atanasova L."/>
            <person name="Karlsson M."/>
            <person name="Huettel B."/>
            <person name="Barry K.W."/>
            <person name="Haridas S."/>
            <person name="Chen C."/>
            <person name="Bauer D."/>
            <person name="Andreopoulos W."/>
            <person name="Pangilinan J."/>
            <person name="LaButti K."/>
            <person name="Riley R."/>
            <person name="Lipzen A."/>
            <person name="Clum A."/>
            <person name="Drula E."/>
            <person name="Henrissat B."/>
            <person name="Kohler A."/>
            <person name="Grigoriev I.V."/>
            <person name="Martin F.M."/>
            <person name="Hacquard S."/>
        </authorList>
    </citation>
    <scope>NUCLEOTIDE SEQUENCE</scope>
    <source>
        <strain evidence="2">MPI-SDFR-AT-0117</strain>
    </source>
</reference>
<evidence type="ECO:0000313" key="3">
    <source>
        <dbReference type="Proteomes" id="UP000770015"/>
    </source>
</evidence>
<dbReference type="Gene3D" id="3.90.550.20">
    <property type="match status" value="1"/>
</dbReference>
<evidence type="ECO:0000313" key="2">
    <source>
        <dbReference type="EMBL" id="KAH6690517.1"/>
    </source>
</evidence>
<dbReference type="OrthoDB" id="409543at2759"/>
<dbReference type="SUPFAM" id="SSF53448">
    <property type="entry name" value="Nucleotide-diphospho-sugar transferases"/>
    <property type="match status" value="1"/>
</dbReference>
<dbReference type="InterPro" id="IPR007577">
    <property type="entry name" value="GlycoTrfase_DXD_sugar-bd_CS"/>
</dbReference>
<proteinExistence type="inferred from homology"/>
<evidence type="ECO:0000256" key="1">
    <source>
        <dbReference type="ARBA" id="ARBA00009003"/>
    </source>
</evidence>
<comment type="caution">
    <text evidence="2">The sequence shown here is derived from an EMBL/GenBank/DDBJ whole genome shotgun (WGS) entry which is preliminary data.</text>
</comment>
<dbReference type="PANTHER" id="PTHR31834">
    <property type="entry name" value="INITIATION-SPECIFIC ALPHA-1,6-MANNOSYLTRANSFERASE"/>
    <property type="match status" value="1"/>
</dbReference>
<dbReference type="GO" id="GO:0000009">
    <property type="term" value="F:alpha-1,6-mannosyltransferase activity"/>
    <property type="evidence" value="ECO:0007669"/>
    <property type="project" value="InterPro"/>
</dbReference>
<dbReference type="GO" id="GO:0006487">
    <property type="term" value="P:protein N-linked glycosylation"/>
    <property type="evidence" value="ECO:0007669"/>
    <property type="project" value="TreeGrafter"/>
</dbReference>